<accession>A0A1I1LZ77</accession>
<dbReference type="PROSITE" id="PS50234">
    <property type="entry name" value="VWFA"/>
    <property type="match status" value="1"/>
</dbReference>
<dbReference type="Proteomes" id="UP000198862">
    <property type="component" value="Unassembled WGS sequence"/>
</dbReference>
<dbReference type="Gene3D" id="3.40.50.410">
    <property type="entry name" value="von Willebrand factor, type A domain"/>
    <property type="match status" value="2"/>
</dbReference>
<keyword evidence="1" id="KW-1133">Transmembrane helix</keyword>
<gene>
    <name evidence="3" type="ORF">SAMN02745724_02439</name>
</gene>
<evidence type="ECO:0000313" key="4">
    <source>
        <dbReference type="Proteomes" id="UP000198862"/>
    </source>
</evidence>
<dbReference type="OrthoDB" id="6397138at2"/>
<dbReference type="EMBL" id="FOLO01000017">
    <property type="protein sequence ID" value="SFC74770.1"/>
    <property type="molecule type" value="Genomic_DNA"/>
</dbReference>
<dbReference type="SUPFAM" id="SSF53300">
    <property type="entry name" value="vWA-like"/>
    <property type="match status" value="1"/>
</dbReference>
<feature type="domain" description="VWFA" evidence="2">
    <location>
        <begin position="138"/>
        <end position="396"/>
    </location>
</feature>
<sequence>MKLARQTYPKIKRQQGISVIAALFVIPVLLLIGGIGVTLSNTLAAQTHLGNASEAAAMYIAKRNLDNNTENLSAATAFINQYSGLADVNDVSISKEVNGYRVKSRFDTAYILLPGNNSNVIKVANQGAAGTGKQLQFDIALVIDLSGSQKSSIETLKNTLSNIIEQLDQRFESGNIRIALVPFSFLVSVEDANWLPESHNRLQCVDAISFKSSINGELVSSADKTAEDVFTHYQDLLHIRYQPRPEDTTWIEEGCPDIATLPLSEDLSKVSKRIQEHIEPSNVGMTIYYHSIIMGARMLSEQWAGEWNNNTQYRAKANKAIIVFGDGKGGGSYSYDFKAMIEQGICENIRNEGIEIYGIEYGDFANNSNIESCIGSDKMSPLNNLSTLIDLMLEQAGIDTNNQKLQLIR</sequence>
<feature type="transmembrane region" description="Helical" evidence="1">
    <location>
        <begin position="20"/>
        <end position="39"/>
    </location>
</feature>
<organism evidence="3 4">
    <name type="scientific">Pseudoalteromonas denitrificans DSM 6059</name>
    <dbReference type="NCBI Taxonomy" id="1123010"/>
    <lineage>
        <taxon>Bacteria</taxon>
        <taxon>Pseudomonadati</taxon>
        <taxon>Pseudomonadota</taxon>
        <taxon>Gammaproteobacteria</taxon>
        <taxon>Alteromonadales</taxon>
        <taxon>Pseudoalteromonadaceae</taxon>
        <taxon>Pseudoalteromonas</taxon>
    </lineage>
</organism>
<proteinExistence type="predicted"/>
<dbReference type="InterPro" id="IPR036465">
    <property type="entry name" value="vWFA_dom_sf"/>
</dbReference>
<keyword evidence="1" id="KW-0472">Membrane</keyword>
<evidence type="ECO:0000256" key="1">
    <source>
        <dbReference type="SAM" id="Phobius"/>
    </source>
</evidence>
<name>A0A1I1LZ77_9GAMM</name>
<keyword evidence="1" id="KW-0812">Transmembrane</keyword>
<evidence type="ECO:0000259" key="2">
    <source>
        <dbReference type="PROSITE" id="PS50234"/>
    </source>
</evidence>
<reference evidence="3 4" key="1">
    <citation type="submission" date="2016-10" db="EMBL/GenBank/DDBJ databases">
        <authorList>
            <person name="de Groot N.N."/>
        </authorList>
    </citation>
    <scope>NUCLEOTIDE SEQUENCE [LARGE SCALE GENOMIC DNA]</scope>
    <source>
        <strain evidence="3 4">DSM 6059</strain>
    </source>
</reference>
<keyword evidence="4" id="KW-1185">Reference proteome</keyword>
<evidence type="ECO:0000313" key="3">
    <source>
        <dbReference type="EMBL" id="SFC74770.1"/>
    </source>
</evidence>
<dbReference type="RefSeq" id="WP_091984085.1">
    <property type="nucleotide sequence ID" value="NZ_FOLO01000017.1"/>
</dbReference>
<protein>
    <submittedName>
        <fullName evidence="3">Putative Flp pilus-assembly TadE/G-like</fullName>
    </submittedName>
</protein>
<dbReference type="InterPro" id="IPR002035">
    <property type="entry name" value="VWF_A"/>
</dbReference>
<dbReference type="STRING" id="1123010.SAMN02745724_02439"/>
<dbReference type="AlphaFoldDB" id="A0A1I1LZ77"/>